<comment type="caution">
    <text evidence="2">The sequence shown here is derived from an EMBL/GenBank/DDBJ whole genome shotgun (WGS) entry which is preliminary data.</text>
</comment>
<dbReference type="EMBL" id="NMUH01000990">
    <property type="protein sequence ID" value="MQL87605.1"/>
    <property type="molecule type" value="Genomic_DNA"/>
</dbReference>
<dbReference type="AlphaFoldDB" id="A0A843UVI5"/>
<evidence type="ECO:0000313" key="2">
    <source>
        <dbReference type="EMBL" id="MQL87605.1"/>
    </source>
</evidence>
<dbReference type="Proteomes" id="UP000652761">
    <property type="component" value="Unassembled WGS sequence"/>
</dbReference>
<feature type="region of interest" description="Disordered" evidence="1">
    <location>
        <begin position="1"/>
        <end position="28"/>
    </location>
</feature>
<gene>
    <name evidence="2" type="ORF">Taro_020155</name>
</gene>
<evidence type="ECO:0000313" key="3">
    <source>
        <dbReference type="Proteomes" id="UP000652761"/>
    </source>
</evidence>
<reference evidence="2" key="1">
    <citation type="submission" date="2017-07" db="EMBL/GenBank/DDBJ databases">
        <title>Taro Niue Genome Assembly and Annotation.</title>
        <authorList>
            <person name="Atibalentja N."/>
            <person name="Keating K."/>
            <person name="Fields C.J."/>
        </authorList>
    </citation>
    <scope>NUCLEOTIDE SEQUENCE</scope>
    <source>
        <strain evidence="2">Niue_2</strain>
        <tissue evidence="2">Leaf</tissue>
    </source>
</reference>
<organism evidence="2 3">
    <name type="scientific">Colocasia esculenta</name>
    <name type="common">Wild taro</name>
    <name type="synonym">Arum esculentum</name>
    <dbReference type="NCBI Taxonomy" id="4460"/>
    <lineage>
        <taxon>Eukaryota</taxon>
        <taxon>Viridiplantae</taxon>
        <taxon>Streptophyta</taxon>
        <taxon>Embryophyta</taxon>
        <taxon>Tracheophyta</taxon>
        <taxon>Spermatophyta</taxon>
        <taxon>Magnoliopsida</taxon>
        <taxon>Liliopsida</taxon>
        <taxon>Araceae</taxon>
        <taxon>Aroideae</taxon>
        <taxon>Colocasieae</taxon>
        <taxon>Colocasia</taxon>
    </lineage>
</organism>
<protein>
    <submittedName>
        <fullName evidence="2">Uncharacterized protein</fullName>
    </submittedName>
</protein>
<accession>A0A843UVI5</accession>
<name>A0A843UVI5_COLES</name>
<keyword evidence="3" id="KW-1185">Reference proteome</keyword>
<evidence type="ECO:0000256" key="1">
    <source>
        <dbReference type="SAM" id="MobiDB-lite"/>
    </source>
</evidence>
<sequence length="74" mass="8583">MLSTGSEVRRDSRQIATGSFEDRDRSIRSAARTRRGTLSRLDHYRFLCRDSPENATYQVVTFSGPSPEFRREKD</sequence>
<proteinExistence type="predicted"/>